<accession>A0A0F9FNS5</accession>
<organism evidence="1">
    <name type="scientific">marine sediment metagenome</name>
    <dbReference type="NCBI Taxonomy" id="412755"/>
    <lineage>
        <taxon>unclassified sequences</taxon>
        <taxon>metagenomes</taxon>
        <taxon>ecological metagenomes</taxon>
    </lineage>
</organism>
<name>A0A0F9FNS5_9ZZZZ</name>
<dbReference type="AlphaFoldDB" id="A0A0F9FNS5"/>
<proteinExistence type="predicted"/>
<reference evidence="1" key="1">
    <citation type="journal article" date="2015" name="Nature">
        <title>Complex archaea that bridge the gap between prokaryotes and eukaryotes.</title>
        <authorList>
            <person name="Spang A."/>
            <person name="Saw J.H."/>
            <person name="Jorgensen S.L."/>
            <person name="Zaremba-Niedzwiedzka K."/>
            <person name="Martijn J."/>
            <person name="Lind A.E."/>
            <person name="van Eijk R."/>
            <person name="Schleper C."/>
            <person name="Guy L."/>
            <person name="Ettema T.J."/>
        </authorList>
    </citation>
    <scope>NUCLEOTIDE SEQUENCE</scope>
</reference>
<dbReference type="EMBL" id="LAZR01020712">
    <property type="protein sequence ID" value="KKL87903.1"/>
    <property type="molecule type" value="Genomic_DNA"/>
</dbReference>
<evidence type="ECO:0000313" key="1">
    <source>
        <dbReference type="EMBL" id="KKL87903.1"/>
    </source>
</evidence>
<sequence length="86" mass="9799">FCGDCKSFAAVVETVRESLEHFEGYGKVDEIPDRFKAVYEEAKGIIKGAKIPSEPVKRRTAGDCVLPDKRCFLKNSREFFKECIKH</sequence>
<feature type="non-terminal residue" evidence="1">
    <location>
        <position position="1"/>
    </location>
</feature>
<comment type="caution">
    <text evidence="1">The sequence shown here is derived from an EMBL/GenBank/DDBJ whole genome shotgun (WGS) entry which is preliminary data.</text>
</comment>
<gene>
    <name evidence="1" type="ORF">LCGC14_1930090</name>
</gene>
<protein>
    <submittedName>
        <fullName evidence="1">Uncharacterized protein</fullName>
    </submittedName>
</protein>